<feature type="compositionally biased region" description="Basic and acidic residues" evidence="1">
    <location>
        <begin position="29"/>
        <end position="42"/>
    </location>
</feature>
<dbReference type="AlphaFoldDB" id="A0A6J4MYP3"/>
<evidence type="ECO:0000313" key="2">
    <source>
        <dbReference type="EMBL" id="CAA9370197.1"/>
    </source>
</evidence>
<organism evidence="2">
    <name type="scientific">uncultured Nocardioides sp</name>
    <dbReference type="NCBI Taxonomy" id="198441"/>
    <lineage>
        <taxon>Bacteria</taxon>
        <taxon>Bacillati</taxon>
        <taxon>Actinomycetota</taxon>
        <taxon>Actinomycetes</taxon>
        <taxon>Propionibacteriales</taxon>
        <taxon>Nocardioidaceae</taxon>
        <taxon>Nocardioides</taxon>
        <taxon>environmental samples</taxon>
    </lineage>
</organism>
<feature type="compositionally biased region" description="Gly residues" evidence="1">
    <location>
        <begin position="50"/>
        <end position="60"/>
    </location>
</feature>
<proteinExistence type="predicted"/>
<feature type="region of interest" description="Disordered" evidence="1">
    <location>
        <begin position="1"/>
        <end position="60"/>
    </location>
</feature>
<feature type="compositionally biased region" description="Basic residues" evidence="1">
    <location>
        <begin position="1"/>
        <end position="18"/>
    </location>
</feature>
<reference evidence="2" key="1">
    <citation type="submission" date="2020-02" db="EMBL/GenBank/DDBJ databases">
        <authorList>
            <person name="Meier V. D."/>
        </authorList>
    </citation>
    <scope>NUCLEOTIDE SEQUENCE</scope>
    <source>
        <strain evidence="2">AVDCRST_MAG32</strain>
    </source>
</reference>
<protein>
    <submittedName>
        <fullName evidence="2">Uncharacterized protein</fullName>
    </submittedName>
</protein>
<gene>
    <name evidence="2" type="ORF">AVDCRST_MAG32-659</name>
</gene>
<feature type="non-terminal residue" evidence="2">
    <location>
        <position position="1"/>
    </location>
</feature>
<sequence>AIPLRRPRRGARPHRRRLDRAGPGLPRGQPDDRRAGLGDHRPARGRARGRAGGGGRAPYV</sequence>
<accession>A0A6J4MYP3</accession>
<feature type="non-terminal residue" evidence="2">
    <location>
        <position position="60"/>
    </location>
</feature>
<dbReference type="EMBL" id="CADCUM010000027">
    <property type="protein sequence ID" value="CAA9370197.1"/>
    <property type="molecule type" value="Genomic_DNA"/>
</dbReference>
<evidence type="ECO:0000256" key="1">
    <source>
        <dbReference type="SAM" id="MobiDB-lite"/>
    </source>
</evidence>
<name>A0A6J4MYP3_9ACTN</name>